<dbReference type="CDD" id="cd00087">
    <property type="entry name" value="FReD"/>
    <property type="match status" value="1"/>
</dbReference>
<feature type="coiled-coil region" evidence="1">
    <location>
        <begin position="28"/>
        <end position="83"/>
    </location>
</feature>
<reference evidence="4 5" key="1">
    <citation type="journal article" date="2019" name="J. Hered.">
        <title>An Improved Genome Assembly for Drosophila navojoa, the Basal Species in the mojavensis Cluster.</title>
        <authorList>
            <person name="Vanderlinde T."/>
            <person name="Dupim E.G."/>
            <person name="Nazario-Yepiz N.O."/>
            <person name="Carvalho A.B."/>
        </authorList>
    </citation>
    <scope>NUCLEOTIDE SEQUENCE [LARGE SCALE GENOMIC DNA]</scope>
    <source>
        <strain evidence="4">Navoj_Jal97</strain>
        <tissue evidence="4">Whole organism</tissue>
    </source>
</reference>
<proteinExistence type="predicted"/>
<dbReference type="Proteomes" id="UP000295192">
    <property type="component" value="Unassembled WGS sequence"/>
</dbReference>
<organism evidence="4 5">
    <name type="scientific">Drosophila navojoa</name>
    <name type="common">Fruit fly</name>
    <dbReference type="NCBI Taxonomy" id="7232"/>
    <lineage>
        <taxon>Eukaryota</taxon>
        <taxon>Metazoa</taxon>
        <taxon>Ecdysozoa</taxon>
        <taxon>Arthropoda</taxon>
        <taxon>Hexapoda</taxon>
        <taxon>Insecta</taxon>
        <taxon>Pterygota</taxon>
        <taxon>Neoptera</taxon>
        <taxon>Endopterygota</taxon>
        <taxon>Diptera</taxon>
        <taxon>Brachycera</taxon>
        <taxon>Muscomorpha</taxon>
        <taxon>Ephydroidea</taxon>
        <taxon>Drosophilidae</taxon>
        <taxon>Drosophila</taxon>
    </lineage>
</organism>
<evidence type="ECO:0000313" key="5">
    <source>
        <dbReference type="Proteomes" id="UP000295192"/>
    </source>
</evidence>
<sequence>MSKNLIAFCFLLLSPLCVVDCERLPKTYPSLERQISALQTELENKDELIAMLRIKTLNEQERIAELEKKLDELTQSSNKCQTSSCLCKSTELHEIKLPGREPFQVSCDSSLVDPGWTVILRRIDGKVDFNRNWREYQQGFGDLRGEFFIGLDKLHQITNSQRHELYIYLRNEQNETRFARYDNFLIADDNDSFRIKSLGVYSGDAGDAMAAHLNMQFSTFDLDNDNSNRNCADENSSGWWFNNCYQCNLNGLYNSGFYWYKWQRNLLKFAQVMIRPKEQ</sequence>
<dbReference type="STRING" id="7232.A0A484BER0"/>
<feature type="chain" id="PRO_5019846506" description="Fibrinogen C-terminal domain-containing protein" evidence="2">
    <location>
        <begin position="22"/>
        <end position="279"/>
    </location>
</feature>
<dbReference type="GO" id="GO:0005615">
    <property type="term" value="C:extracellular space"/>
    <property type="evidence" value="ECO:0007669"/>
    <property type="project" value="TreeGrafter"/>
</dbReference>
<dbReference type="PANTHER" id="PTHR19143">
    <property type="entry name" value="FIBRINOGEN/TENASCIN/ANGIOPOEITIN"/>
    <property type="match status" value="1"/>
</dbReference>
<evidence type="ECO:0000313" key="4">
    <source>
        <dbReference type="EMBL" id="TDG46271.1"/>
    </source>
</evidence>
<accession>A0A484BER0</accession>
<evidence type="ECO:0000259" key="3">
    <source>
        <dbReference type="PROSITE" id="PS51406"/>
    </source>
</evidence>
<dbReference type="SMART" id="SM00186">
    <property type="entry name" value="FBG"/>
    <property type="match status" value="1"/>
</dbReference>
<dbReference type="PANTHER" id="PTHR19143:SF327">
    <property type="entry name" value="FI21813P1-RELATED"/>
    <property type="match status" value="1"/>
</dbReference>
<evidence type="ECO:0000256" key="2">
    <source>
        <dbReference type="SAM" id="SignalP"/>
    </source>
</evidence>
<evidence type="ECO:0000256" key="1">
    <source>
        <dbReference type="SAM" id="Coils"/>
    </source>
</evidence>
<dbReference type="InterPro" id="IPR050373">
    <property type="entry name" value="Fibrinogen_C-term_domain"/>
</dbReference>
<gene>
    <name evidence="4" type="ORF">AWZ03_007347</name>
</gene>
<name>A0A484BER0_DRONA</name>
<dbReference type="OMA" id="PAFKVFC"/>
<protein>
    <recommendedName>
        <fullName evidence="3">Fibrinogen C-terminal domain-containing protein</fullName>
    </recommendedName>
</protein>
<dbReference type="Gene3D" id="3.90.215.10">
    <property type="entry name" value="Gamma Fibrinogen, chain A, domain 1"/>
    <property type="match status" value="1"/>
</dbReference>
<dbReference type="InterPro" id="IPR036056">
    <property type="entry name" value="Fibrinogen-like_C"/>
</dbReference>
<dbReference type="InterPro" id="IPR014716">
    <property type="entry name" value="Fibrinogen_a/b/g_C_1"/>
</dbReference>
<dbReference type="EMBL" id="LSRL02000062">
    <property type="protein sequence ID" value="TDG46271.1"/>
    <property type="molecule type" value="Genomic_DNA"/>
</dbReference>
<keyword evidence="2" id="KW-0732">Signal</keyword>
<keyword evidence="1" id="KW-0175">Coiled coil</keyword>
<dbReference type="OrthoDB" id="6145874at2759"/>
<keyword evidence="5" id="KW-1185">Reference proteome</keyword>
<feature type="signal peptide" evidence="2">
    <location>
        <begin position="1"/>
        <end position="21"/>
    </location>
</feature>
<dbReference type="AlphaFoldDB" id="A0A484BER0"/>
<dbReference type="InterPro" id="IPR002181">
    <property type="entry name" value="Fibrinogen_a/b/g_C_dom"/>
</dbReference>
<dbReference type="PROSITE" id="PS51406">
    <property type="entry name" value="FIBRINOGEN_C_2"/>
    <property type="match status" value="1"/>
</dbReference>
<feature type="domain" description="Fibrinogen C-terminal" evidence="3">
    <location>
        <begin position="76"/>
        <end position="278"/>
    </location>
</feature>
<dbReference type="SUPFAM" id="SSF56496">
    <property type="entry name" value="Fibrinogen C-terminal domain-like"/>
    <property type="match status" value="1"/>
</dbReference>
<dbReference type="Pfam" id="PF00147">
    <property type="entry name" value="Fibrinogen_C"/>
    <property type="match status" value="1"/>
</dbReference>
<comment type="caution">
    <text evidence="4">The sequence shown here is derived from an EMBL/GenBank/DDBJ whole genome shotgun (WGS) entry which is preliminary data.</text>
</comment>